<name>A0A014P1I4_9BURK</name>
<comment type="similarity">
    <text evidence="1 2">Belongs to the DegT/DnrJ/EryC1 family.</text>
</comment>
<dbReference type="GO" id="GO:0030170">
    <property type="term" value="F:pyridoxal phosphate binding"/>
    <property type="evidence" value="ECO:0007669"/>
    <property type="project" value="TreeGrafter"/>
</dbReference>
<dbReference type="GO" id="GO:0000271">
    <property type="term" value="P:polysaccharide biosynthetic process"/>
    <property type="evidence" value="ECO:0007669"/>
    <property type="project" value="TreeGrafter"/>
</dbReference>
<dbReference type="Pfam" id="PF01041">
    <property type="entry name" value="DegT_DnrJ_EryC1"/>
    <property type="match status" value="1"/>
</dbReference>
<dbReference type="InterPro" id="IPR015424">
    <property type="entry name" value="PyrdxlP-dep_Trfase"/>
</dbReference>
<dbReference type="PANTHER" id="PTHR30244">
    <property type="entry name" value="TRANSAMINASE"/>
    <property type="match status" value="1"/>
</dbReference>
<evidence type="ECO:0000256" key="1">
    <source>
        <dbReference type="ARBA" id="ARBA00037999"/>
    </source>
</evidence>
<protein>
    <submittedName>
        <fullName evidence="3">Pyridoxamine 5-phosphate oxidase</fullName>
    </submittedName>
</protein>
<dbReference type="CDD" id="cd00616">
    <property type="entry name" value="AHBA_syn"/>
    <property type="match status" value="1"/>
</dbReference>
<comment type="caution">
    <text evidence="3">The sequence shown here is derived from an EMBL/GenBank/DDBJ whole genome shotgun (WGS) entry which is preliminary data.</text>
</comment>
<organism evidence="3 4">
    <name type="scientific">Comamonas aquatica DA1877</name>
    <dbReference type="NCBI Taxonomy" id="1457173"/>
    <lineage>
        <taxon>Bacteria</taxon>
        <taxon>Pseudomonadati</taxon>
        <taxon>Pseudomonadota</taxon>
        <taxon>Betaproteobacteria</taxon>
        <taxon>Burkholderiales</taxon>
        <taxon>Comamonadaceae</taxon>
        <taxon>Comamonas</taxon>
    </lineage>
</organism>
<reference evidence="3 4" key="1">
    <citation type="submission" date="2014-01" db="EMBL/GenBank/DDBJ databases">
        <title>Interspecies Systems Biology Uncovers Metabolites Affecting C. elegans Gene Expression and Life History Traits.</title>
        <authorList>
            <person name="Watson E."/>
            <person name="Macneil L.T."/>
            <person name="Ritter A.D."/>
            <person name="Yilmaz L.S."/>
            <person name="Rosebrock A.P."/>
            <person name="Caudy A.A."/>
            <person name="Walhout A.J."/>
        </authorList>
    </citation>
    <scope>NUCLEOTIDE SEQUENCE [LARGE SCALE GENOMIC DNA]</scope>
    <source>
        <strain evidence="3 4">DA1877</strain>
    </source>
</reference>
<accession>A0A014P1I4</accession>
<dbReference type="PANTHER" id="PTHR30244:SF34">
    <property type="entry name" value="DTDP-4-AMINO-4,6-DIDEOXYGALACTOSE TRANSAMINASE"/>
    <property type="match status" value="1"/>
</dbReference>
<dbReference type="Proteomes" id="UP000020766">
    <property type="component" value="Unassembled WGS sequence"/>
</dbReference>
<proteinExistence type="inferred from homology"/>
<evidence type="ECO:0000313" key="4">
    <source>
        <dbReference type="Proteomes" id="UP000020766"/>
    </source>
</evidence>
<dbReference type="Gene3D" id="3.90.1150.10">
    <property type="entry name" value="Aspartate Aminotransferase, domain 1"/>
    <property type="match status" value="1"/>
</dbReference>
<dbReference type="EMBL" id="JBOK01000010">
    <property type="protein sequence ID" value="EXU80030.1"/>
    <property type="molecule type" value="Genomic_DNA"/>
</dbReference>
<dbReference type="InterPro" id="IPR015421">
    <property type="entry name" value="PyrdxlP-dep_Trfase_major"/>
</dbReference>
<dbReference type="AlphaFoldDB" id="A0A014P1I4"/>
<dbReference type="GO" id="GO:0008483">
    <property type="term" value="F:transaminase activity"/>
    <property type="evidence" value="ECO:0007669"/>
    <property type="project" value="TreeGrafter"/>
</dbReference>
<dbReference type="RefSeq" id="WP_043383359.1">
    <property type="nucleotide sequence ID" value="NZ_JBOK01000010.1"/>
</dbReference>
<dbReference type="InterPro" id="IPR000653">
    <property type="entry name" value="DegT/StrS_aminotransferase"/>
</dbReference>
<sequence>MQYPLASTTWDEAEYAAIDRVLKSGMFSMGKEVAQFEKQFAEWVGSRYAVMVNSGSSANLAMIAALMFRKQGSLKRGDEVIVPAVSWSTTYHPLQQYGLKLKFVDIDRQTLNLDLEQLKSALTDDTKAILTVNLLGNPNDFTEIRKIIGQRDILLLEDNCESLGAIFDGKQAGTHGLMGTFSSFFSHHIATMEGGLVVTDDEELYHILLCVRAHGWTRNLPKYNLVCGEKSDNAFEESFRFVLPGYNLRPLEMSGAVGQEQMKKLAGMITARRNNAEHFVKRFENHPWLSIQKEIGESSWFGFSLLLAEDAPISRSALMDKLSASRIDVRPIVAGNFAKNEVLKWFDYTIHADLKNAEYIDRAGFFVGNHHYQLIDQIDYLHSLVA</sequence>
<evidence type="ECO:0000256" key="2">
    <source>
        <dbReference type="RuleBase" id="RU004508"/>
    </source>
</evidence>
<dbReference type="PIRSF" id="PIRSF000390">
    <property type="entry name" value="PLP_StrS"/>
    <property type="match status" value="1"/>
</dbReference>
<keyword evidence="4" id="KW-1185">Reference proteome</keyword>
<keyword evidence="2" id="KW-0663">Pyridoxal phosphate</keyword>
<dbReference type="SUPFAM" id="SSF53383">
    <property type="entry name" value="PLP-dependent transferases"/>
    <property type="match status" value="1"/>
</dbReference>
<dbReference type="PATRIC" id="fig|1457173.3.peg.1952"/>
<evidence type="ECO:0000313" key="3">
    <source>
        <dbReference type="EMBL" id="EXU80030.1"/>
    </source>
</evidence>
<gene>
    <name evidence="3" type="ORF">AX13_01445</name>
</gene>
<dbReference type="Gene3D" id="3.40.640.10">
    <property type="entry name" value="Type I PLP-dependent aspartate aminotransferase-like (Major domain)"/>
    <property type="match status" value="1"/>
</dbReference>
<dbReference type="InterPro" id="IPR015422">
    <property type="entry name" value="PyrdxlP-dep_Trfase_small"/>
</dbReference>